<comment type="caution">
    <text evidence="4">The sequence shown here is derived from an EMBL/GenBank/DDBJ whole genome shotgun (WGS) entry which is preliminary data.</text>
</comment>
<name>A0A1M2VAG6_TRAPU</name>
<evidence type="ECO:0000256" key="1">
    <source>
        <dbReference type="SAM" id="MobiDB-lite"/>
    </source>
</evidence>
<dbReference type="AlphaFoldDB" id="A0A1M2VAG6"/>
<dbReference type="Proteomes" id="UP000184267">
    <property type="component" value="Unassembled WGS sequence"/>
</dbReference>
<keyword evidence="3" id="KW-0732">Signal</keyword>
<feature type="compositionally biased region" description="Low complexity" evidence="1">
    <location>
        <begin position="197"/>
        <end position="210"/>
    </location>
</feature>
<evidence type="ECO:0000313" key="4">
    <source>
        <dbReference type="EMBL" id="OJT04546.1"/>
    </source>
</evidence>
<sequence>MRRLAQYFFLPVLASTAILVNRTIDDQYGDSVTGALPSYSPPDHWAFGPECSGCSIYPGNIGHIGNNSAGAAVDVSKTYGSSWHDTTYTQKGPNTTVSMTFVGQAVYVYNIIANVIPIVTTLTDLIFTLNGTIVGRHTHQPNPSGPILVYQVPVYVNTSLPHGTHTLTISTEGTQSSLILFDYITYTVDESTILVPSSSTGTPGPAPSASFVSRAPPTFTESSMPSSASSASSSRPPSFIGGLVGGIVGGLVAILLILGSALLLRRYRSRLGWRPRHTSDPAGGESAPPHPHQGVPPEVRVSRAGTSSTSSLLSPSPAPRASFLSEDFTAIAPYSDPKFAPTFSLRTSKLAPSTPTRSPTAAPSELHAPSNTGTVDFTFPRSPVLDSEYTFAFAPAPSSPSPGPASAFTFARAPGAPPSHSIDVPDPALSVTGTERSLRHAELTREIQELETMVRELHFPGRPRAGADAKPATPQREELSRRERLRGLKDEIARLRVQLARERRLVMEAPPRKKRPGKRILTVIE</sequence>
<feature type="chain" id="PRO_5013154796" evidence="3">
    <location>
        <begin position="17"/>
        <end position="525"/>
    </location>
</feature>
<dbReference type="OMA" id="FHTIANV"/>
<feature type="region of interest" description="Disordered" evidence="1">
    <location>
        <begin position="275"/>
        <end position="319"/>
    </location>
</feature>
<keyword evidence="5" id="KW-1185">Reference proteome</keyword>
<feature type="region of interest" description="Disordered" evidence="1">
    <location>
        <begin position="197"/>
        <end position="235"/>
    </location>
</feature>
<feature type="compositionally biased region" description="Low complexity" evidence="1">
    <location>
        <begin position="222"/>
        <end position="235"/>
    </location>
</feature>
<dbReference type="EMBL" id="MNAD01001539">
    <property type="protein sequence ID" value="OJT04546.1"/>
    <property type="molecule type" value="Genomic_DNA"/>
</dbReference>
<keyword evidence="2" id="KW-1133">Transmembrane helix</keyword>
<keyword evidence="2" id="KW-0472">Membrane</keyword>
<organism evidence="4 5">
    <name type="scientific">Trametes pubescens</name>
    <name type="common">White-rot fungus</name>
    <dbReference type="NCBI Taxonomy" id="154538"/>
    <lineage>
        <taxon>Eukaryota</taxon>
        <taxon>Fungi</taxon>
        <taxon>Dikarya</taxon>
        <taxon>Basidiomycota</taxon>
        <taxon>Agaricomycotina</taxon>
        <taxon>Agaricomycetes</taxon>
        <taxon>Polyporales</taxon>
        <taxon>Polyporaceae</taxon>
        <taxon>Trametes</taxon>
    </lineage>
</organism>
<feature type="compositionally biased region" description="Basic and acidic residues" evidence="1">
    <location>
        <begin position="475"/>
        <end position="484"/>
    </location>
</feature>
<gene>
    <name evidence="4" type="ORF">TRAPUB_4816</name>
</gene>
<feature type="compositionally biased region" description="Low complexity" evidence="1">
    <location>
        <begin position="351"/>
        <end position="364"/>
    </location>
</feature>
<feature type="transmembrane region" description="Helical" evidence="2">
    <location>
        <begin position="239"/>
        <end position="264"/>
    </location>
</feature>
<reference evidence="4 5" key="1">
    <citation type="submission" date="2016-10" db="EMBL/GenBank/DDBJ databases">
        <title>Genome sequence of the basidiomycete white-rot fungus Trametes pubescens.</title>
        <authorList>
            <person name="Makela M.R."/>
            <person name="Granchi Z."/>
            <person name="Peng M."/>
            <person name="De Vries R.P."/>
            <person name="Grigoriev I."/>
            <person name="Riley R."/>
            <person name="Hilden K."/>
        </authorList>
    </citation>
    <scope>NUCLEOTIDE SEQUENCE [LARGE SCALE GENOMIC DNA]</scope>
    <source>
        <strain evidence="4 5">FBCC735</strain>
    </source>
</reference>
<feature type="signal peptide" evidence="3">
    <location>
        <begin position="1"/>
        <end position="16"/>
    </location>
</feature>
<feature type="region of interest" description="Disordered" evidence="1">
    <location>
        <begin position="346"/>
        <end position="375"/>
    </location>
</feature>
<evidence type="ECO:0000256" key="2">
    <source>
        <dbReference type="SAM" id="Phobius"/>
    </source>
</evidence>
<evidence type="ECO:0000313" key="5">
    <source>
        <dbReference type="Proteomes" id="UP000184267"/>
    </source>
</evidence>
<evidence type="ECO:0000256" key="3">
    <source>
        <dbReference type="SAM" id="SignalP"/>
    </source>
</evidence>
<keyword evidence="2" id="KW-0812">Transmembrane</keyword>
<accession>A0A1M2VAG6</accession>
<feature type="region of interest" description="Disordered" evidence="1">
    <location>
        <begin position="461"/>
        <end position="484"/>
    </location>
</feature>
<proteinExistence type="predicted"/>
<protein>
    <submittedName>
        <fullName evidence="4">Uncharacterized protein</fullName>
    </submittedName>
</protein>
<dbReference type="OrthoDB" id="2758521at2759"/>
<feature type="compositionally biased region" description="Low complexity" evidence="1">
    <location>
        <begin position="302"/>
        <end position="319"/>
    </location>
</feature>